<dbReference type="Proteomes" id="UP000708208">
    <property type="component" value="Unassembled WGS sequence"/>
</dbReference>
<comment type="caution">
    <text evidence="2">The sequence shown here is derived from an EMBL/GenBank/DDBJ whole genome shotgun (WGS) entry which is preliminary data.</text>
</comment>
<dbReference type="OrthoDB" id="7695048at2759"/>
<accession>A0A8J2KTC5</accession>
<dbReference type="GO" id="GO:0015074">
    <property type="term" value="P:DNA integration"/>
    <property type="evidence" value="ECO:0007669"/>
    <property type="project" value="InterPro"/>
</dbReference>
<dbReference type="PANTHER" id="PTHR47331:SF1">
    <property type="entry name" value="GAG-LIKE PROTEIN"/>
    <property type="match status" value="1"/>
</dbReference>
<dbReference type="InterPro" id="IPR001584">
    <property type="entry name" value="Integrase_cat-core"/>
</dbReference>
<dbReference type="AlphaFoldDB" id="A0A8J2KTC5"/>
<name>A0A8J2KTC5_9HEXA</name>
<evidence type="ECO:0000313" key="2">
    <source>
        <dbReference type="EMBL" id="CAG7819197.1"/>
    </source>
</evidence>
<dbReference type="PROSITE" id="PS50994">
    <property type="entry name" value="INTEGRASE"/>
    <property type="match status" value="1"/>
</dbReference>
<sequence length="205" mass="22814">MVPWTGFSFIIPSSPPTCELKTQGPFSNTGVDYAGPIILKDSFGKSPKTHKAYIAVFVCLCTKAVHLEIVSSLTQEAFLSAFRRFVNRRGCPLSIKSDNGTTFKGANRELQDLFKFLQEQRIRTGITNFLSNQGIRWSFIPPAAPHQGGLWEAAVKSAKFHINRVMNKTPWNFEETRFDTSEAKSPEPMAATTVAEAAHLEEMEG</sequence>
<dbReference type="PANTHER" id="PTHR47331">
    <property type="entry name" value="PHD-TYPE DOMAIN-CONTAINING PROTEIN"/>
    <property type="match status" value="1"/>
</dbReference>
<organism evidence="2 3">
    <name type="scientific">Allacma fusca</name>
    <dbReference type="NCBI Taxonomy" id="39272"/>
    <lineage>
        <taxon>Eukaryota</taxon>
        <taxon>Metazoa</taxon>
        <taxon>Ecdysozoa</taxon>
        <taxon>Arthropoda</taxon>
        <taxon>Hexapoda</taxon>
        <taxon>Collembola</taxon>
        <taxon>Symphypleona</taxon>
        <taxon>Sminthuridae</taxon>
        <taxon>Allacma</taxon>
    </lineage>
</organism>
<evidence type="ECO:0000259" key="1">
    <source>
        <dbReference type="PROSITE" id="PS50994"/>
    </source>
</evidence>
<gene>
    <name evidence="2" type="ORF">AFUS01_LOCUS29659</name>
</gene>
<keyword evidence="3" id="KW-1185">Reference proteome</keyword>
<reference evidence="2" key="1">
    <citation type="submission" date="2021-06" db="EMBL/GenBank/DDBJ databases">
        <authorList>
            <person name="Hodson N. C."/>
            <person name="Mongue J. A."/>
            <person name="Jaron S. K."/>
        </authorList>
    </citation>
    <scope>NUCLEOTIDE SEQUENCE</scope>
</reference>
<proteinExistence type="predicted"/>
<dbReference type="EMBL" id="CAJVCH010441896">
    <property type="protein sequence ID" value="CAG7819197.1"/>
    <property type="molecule type" value="Genomic_DNA"/>
</dbReference>
<dbReference type="Pfam" id="PF00665">
    <property type="entry name" value="rve"/>
    <property type="match status" value="1"/>
</dbReference>
<protein>
    <recommendedName>
        <fullName evidence="1">Integrase catalytic domain-containing protein</fullName>
    </recommendedName>
</protein>
<evidence type="ECO:0000313" key="3">
    <source>
        <dbReference type="Proteomes" id="UP000708208"/>
    </source>
</evidence>
<feature type="domain" description="Integrase catalytic" evidence="1">
    <location>
        <begin position="21"/>
        <end position="205"/>
    </location>
</feature>